<name>A0ABU0XBV9_9MICO</name>
<keyword evidence="8" id="KW-1185">Reference proteome</keyword>
<feature type="transmembrane region" description="Helical" evidence="5">
    <location>
        <begin position="251"/>
        <end position="269"/>
    </location>
</feature>
<keyword evidence="4 5" id="KW-0472">Membrane</keyword>
<dbReference type="Pfam" id="PF07690">
    <property type="entry name" value="MFS_1"/>
    <property type="match status" value="1"/>
</dbReference>
<dbReference type="PANTHER" id="PTHR23530:SF1">
    <property type="entry name" value="PERMEASE, MAJOR FACILITATOR SUPERFAMILY-RELATED"/>
    <property type="match status" value="1"/>
</dbReference>
<feature type="transmembrane region" description="Helical" evidence="5">
    <location>
        <begin position="331"/>
        <end position="355"/>
    </location>
</feature>
<evidence type="ECO:0000256" key="3">
    <source>
        <dbReference type="ARBA" id="ARBA00022989"/>
    </source>
</evidence>
<evidence type="ECO:0000256" key="2">
    <source>
        <dbReference type="ARBA" id="ARBA00022692"/>
    </source>
</evidence>
<evidence type="ECO:0000313" key="8">
    <source>
        <dbReference type="Proteomes" id="UP001230289"/>
    </source>
</evidence>
<evidence type="ECO:0000256" key="4">
    <source>
        <dbReference type="ARBA" id="ARBA00023136"/>
    </source>
</evidence>
<dbReference type="PROSITE" id="PS00216">
    <property type="entry name" value="SUGAR_TRANSPORT_1"/>
    <property type="match status" value="1"/>
</dbReference>
<feature type="domain" description="Major facilitator superfamily (MFS) profile" evidence="6">
    <location>
        <begin position="1"/>
        <end position="433"/>
    </location>
</feature>
<dbReference type="PROSITE" id="PS50850">
    <property type="entry name" value="MFS"/>
    <property type="match status" value="1"/>
</dbReference>
<feature type="transmembrane region" description="Helical" evidence="5">
    <location>
        <begin position="289"/>
        <end position="310"/>
    </location>
</feature>
<reference evidence="7 8" key="1">
    <citation type="submission" date="2023-08" db="EMBL/GenBank/DDBJ databases">
        <title>Microbacterium sp. nov., isolated from a waste landfill.</title>
        <authorList>
            <person name="Wen W."/>
        </authorList>
    </citation>
    <scope>NUCLEOTIDE SEQUENCE [LARGE SCALE GENOMIC DNA]</scope>
    <source>
        <strain evidence="7 8">ASV81</strain>
    </source>
</reference>
<dbReference type="InterPro" id="IPR020846">
    <property type="entry name" value="MFS_dom"/>
</dbReference>
<dbReference type="PANTHER" id="PTHR23530">
    <property type="entry name" value="TRANSPORT PROTEIN-RELATED"/>
    <property type="match status" value="1"/>
</dbReference>
<evidence type="ECO:0000313" key="7">
    <source>
        <dbReference type="EMBL" id="MDQ4212589.1"/>
    </source>
</evidence>
<proteinExistence type="predicted"/>
<evidence type="ECO:0000256" key="1">
    <source>
        <dbReference type="ARBA" id="ARBA00004651"/>
    </source>
</evidence>
<comment type="caution">
    <text evidence="7">The sequence shown here is derived from an EMBL/GenBank/DDBJ whole genome shotgun (WGS) entry which is preliminary data.</text>
</comment>
<feature type="transmembrane region" description="Helical" evidence="5">
    <location>
        <begin position="393"/>
        <end position="426"/>
    </location>
</feature>
<keyword evidence="3 5" id="KW-1133">Transmembrane helix</keyword>
<keyword evidence="2 5" id="KW-0812">Transmembrane</keyword>
<dbReference type="Proteomes" id="UP001230289">
    <property type="component" value="Unassembled WGS sequence"/>
</dbReference>
<dbReference type="InterPro" id="IPR011701">
    <property type="entry name" value="MFS"/>
</dbReference>
<comment type="subcellular location">
    <subcellularLocation>
        <location evidence="1">Cell membrane</location>
        <topology evidence="1">Multi-pass membrane protein</topology>
    </subcellularLocation>
</comment>
<feature type="transmembrane region" description="Helical" evidence="5">
    <location>
        <begin position="189"/>
        <end position="211"/>
    </location>
</feature>
<dbReference type="InterPro" id="IPR053160">
    <property type="entry name" value="MFS_DHA3_Transporter"/>
</dbReference>
<evidence type="ECO:0000259" key="6">
    <source>
        <dbReference type="PROSITE" id="PS50850"/>
    </source>
</evidence>
<dbReference type="EMBL" id="JAVFCB010000001">
    <property type="protein sequence ID" value="MDQ4212589.1"/>
    <property type="molecule type" value="Genomic_DNA"/>
</dbReference>
<feature type="transmembrane region" description="Helical" evidence="5">
    <location>
        <begin position="66"/>
        <end position="85"/>
    </location>
</feature>
<organism evidence="7 8">
    <name type="scientific">Microbacterium capsulatum</name>
    <dbReference type="NCBI Taxonomy" id="3041921"/>
    <lineage>
        <taxon>Bacteria</taxon>
        <taxon>Bacillati</taxon>
        <taxon>Actinomycetota</taxon>
        <taxon>Actinomycetes</taxon>
        <taxon>Micrococcales</taxon>
        <taxon>Microbacteriaceae</taxon>
        <taxon>Microbacterium</taxon>
    </lineage>
</organism>
<sequence length="442" mass="45255">MNADGVDTRTVGGAVPGTTAVIAIAAAQRRLLVLTGLRWLPVGVTLGLTVLLPLERGLTIAEVGSILAIQGFVALALELPTGALADSVGRRPVLAASGFLAVAASVLFLLADSFALFAVSLLLQGLFRVLDSGALEAWFVDAVHEHDPAAEVAHPLARAGTVLGSAIACGALLGGLLVAWHPITGQSALILPLCVSITLYAVYTALVFALVRERRTRRSARRGAIAAVVAGLRDTPRTVLDGARRVFGSRVLAGLLLVEVFWSVAMIGFETLTPLQLAGILGGEDAAAAVFGPASAAAWGLYAVGSLLAGRLSRTIGVTWTAILSRILNGSFVVLMGLASGVLGILIAYGLTYLVHGSAGPMHSSLLHREADRSTRATVLSLNSMVSGGAYSIGLLVLTAFAGATSAAAATVVAGAFSIFGALCYLPALRQERCRKALGAAV</sequence>
<dbReference type="InterPro" id="IPR036259">
    <property type="entry name" value="MFS_trans_sf"/>
</dbReference>
<feature type="transmembrane region" description="Helical" evidence="5">
    <location>
        <begin position="162"/>
        <end position="183"/>
    </location>
</feature>
<dbReference type="SUPFAM" id="SSF103473">
    <property type="entry name" value="MFS general substrate transporter"/>
    <property type="match status" value="1"/>
</dbReference>
<gene>
    <name evidence="7" type="ORF">RBR11_01500</name>
</gene>
<dbReference type="InterPro" id="IPR005829">
    <property type="entry name" value="Sugar_transporter_CS"/>
</dbReference>
<protein>
    <submittedName>
        <fullName evidence="7">MFS transporter</fullName>
    </submittedName>
</protein>
<feature type="transmembrane region" description="Helical" evidence="5">
    <location>
        <begin position="97"/>
        <end position="123"/>
    </location>
</feature>
<dbReference type="RefSeq" id="WP_308487522.1">
    <property type="nucleotide sequence ID" value="NZ_JAVFCB010000001.1"/>
</dbReference>
<accession>A0ABU0XBV9</accession>
<dbReference type="Gene3D" id="1.20.1250.20">
    <property type="entry name" value="MFS general substrate transporter like domains"/>
    <property type="match status" value="1"/>
</dbReference>
<evidence type="ECO:0000256" key="5">
    <source>
        <dbReference type="SAM" id="Phobius"/>
    </source>
</evidence>